<feature type="compositionally biased region" description="Basic and acidic residues" evidence="1">
    <location>
        <begin position="22"/>
        <end position="33"/>
    </location>
</feature>
<name>A0A150XF11_9BACT</name>
<evidence type="ECO:0000259" key="2">
    <source>
        <dbReference type="Pfam" id="PF11827"/>
    </source>
</evidence>
<dbReference type="EMBL" id="LRPC01000001">
    <property type="protein sequence ID" value="KYG77254.1"/>
    <property type="molecule type" value="Genomic_DNA"/>
</dbReference>
<proteinExistence type="predicted"/>
<dbReference type="PROSITE" id="PS51257">
    <property type="entry name" value="PROKAR_LIPOPROTEIN"/>
    <property type="match status" value="1"/>
</dbReference>
<reference evidence="3 4" key="1">
    <citation type="submission" date="2016-01" db="EMBL/GenBank/DDBJ databases">
        <title>Genome sequencing of Roseivirga spongicola UST030701-084.</title>
        <authorList>
            <person name="Selvaratnam C."/>
            <person name="Thevarajoo S."/>
            <person name="Goh K.M."/>
            <person name="Ee R."/>
            <person name="Chan K.-G."/>
            <person name="Chong C.S."/>
        </authorList>
    </citation>
    <scope>NUCLEOTIDE SEQUENCE [LARGE SCALE GENOMIC DNA]</scope>
    <source>
        <strain evidence="3 4">UST030701-084</strain>
    </source>
</reference>
<feature type="domain" description="DUF3347" evidence="2">
    <location>
        <begin position="54"/>
        <end position="143"/>
    </location>
</feature>
<feature type="region of interest" description="Disordered" evidence="1">
    <location>
        <begin position="22"/>
        <end position="42"/>
    </location>
</feature>
<dbReference type="AlphaFoldDB" id="A0A150XF11"/>
<evidence type="ECO:0000313" key="4">
    <source>
        <dbReference type="Proteomes" id="UP000075606"/>
    </source>
</evidence>
<dbReference type="STRING" id="333140.AWW68_00350"/>
<evidence type="ECO:0000313" key="3">
    <source>
        <dbReference type="EMBL" id="KYG77254.1"/>
    </source>
</evidence>
<keyword evidence="4" id="KW-1185">Reference proteome</keyword>
<organism evidence="3 4">
    <name type="scientific">Roseivirga spongicola</name>
    <dbReference type="NCBI Taxonomy" id="333140"/>
    <lineage>
        <taxon>Bacteria</taxon>
        <taxon>Pseudomonadati</taxon>
        <taxon>Bacteroidota</taxon>
        <taxon>Cytophagia</taxon>
        <taxon>Cytophagales</taxon>
        <taxon>Roseivirgaceae</taxon>
        <taxon>Roseivirga</taxon>
    </lineage>
</organism>
<dbReference type="OrthoDB" id="5513217at2"/>
<comment type="caution">
    <text evidence="3">The sequence shown here is derived from an EMBL/GenBank/DDBJ whole genome shotgun (WGS) entry which is preliminary data.</text>
</comment>
<dbReference type="RefSeq" id="WP_068215416.1">
    <property type="nucleotide sequence ID" value="NZ_LRPC01000001.1"/>
</dbReference>
<accession>A0A150XF11</accession>
<dbReference type="Pfam" id="PF11827">
    <property type="entry name" value="DUF3347"/>
    <property type="match status" value="1"/>
</dbReference>
<evidence type="ECO:0000256" key="1">
    <source>
        <dbReference type="SAM" id="MobiDB-lite"/>
    </source>
</evidence>
<gene>
    <name evidence="3" type="ORF">AWW68_00350</name>
</gene>
<dbReference type="InterPro" id="IPR021782">
    <property type="entry name" value="DUF3347"/>
</dbReference>
<dbReference type="Proteomes" id="UP000075606">
    <property type="component" value="Unassembled WGS sequence"/>
</dbReference>
<sequence>MKRVLFAMGFAALIVSCGSTKKDETTSEKKAEPVAKSSKAAAVENPNGNALTPVLDAYLDVKDALVNDNQEGAAKAGGTLAVALGSLDLSAFPAGQQKELKDIVEVAKNHGEHISESEIGHQREHFEALSKDIKDLAGIIGTDRTLYHQFCPMYDGNKGGMWLSANEEVRNPLFGSSMLKCGRVEEVIKL</sequence>
<protein>
    <recommendedName>
        <fullName evidence="2">DUF3347 domain-containing protein</fullName>
    </recommendedName>
</protein>